<evidence type="ECO:0000313" key="3">
    <source>
        <dbReference type="EMBL" id="ANE53183.1"/>
    </source>
</evidence>
<dbReference type="SUPFAM" id="SSF49299">
    <property type="entry name" value="PKD domain"/>
    <property type="match status" value="3"/>
</dbReference>
<organism evidence="3 4">
    <name type="scientific">Flavisolibacter tropicus</name>
    <dbReference type="NCBI Taxonomy" id="1492898"/>
    <lineage>
        <taxon>Bacteria</taxon>
        <taxon>Pseudomonadati</taxon>
        <taxon>Bacteroidota</taxon>
        <taxon>Chitinophagia</taxon>
        <taxon>Chitinophagales</taxon>
        <taxon>Chitinophagaceae</taxon>
        <taxon>Flavisolibacter</taxon>
    </lineage>
</organism>
<gene>
    <name evidence="3" type="ORF">SY85_24670</name>
</gene>
<accession>A0A172U2D4</accession>
<dbReference type="PANTHER" id="PTHR46534">
    <property type="entry name" value="IGGFC_BINDING DOMAIN-CONTAINING PROTEIN"/>
    <property type="match status" value="1"/>
</dbReference>
<evidence type="ECO:0000313" key="4">
    <source>
        <dbReference type="Proteomes" id="UP000077177"/>
    </source>
</evidence>
<dbReference type="Gene3D" id="2.60.40.10">
    <property type="entry name" value="Immunoglobulins"/>
    <property type="match status" value="3"/>
</dbReference>
<dbReference type="InterPro" id="IPR035986">
    <property type="entry name" value="PKD_dom_sf"/>
</dbReference>
<feature type="chain" id="PRO_5008001588" description="IgGFc-binding protein N-terminal domain-containing protein" evidence="1">
    <location>
        <begin position="22"/>
        <end position="1116"/>
    </location>
</feature>
<dbReference type="EMBL" id="CP011390">
    <property type="protein sequence ID" value="ANE53183.1"/>
    <property type="molecule type" value="Genomic_DNA"/>
</dbReference>
<keyword evidence="1" id="KW-0732">Signal</keyword>
<name>A0A172U2D4_9BACT</name>
<reference evidence="4" key="1">
    <citation type="submission" date="2015-01" db="EMBL/GenBank/DDBJ databases">
        <title>Flavisolibacter sp./LCS9/ whole genome sequencing.</title>
        <authorList>
            <person name="Kim M.K."/>
            <person name="Srinivasan S."/>
            <person name="Lee J.-J."/>
        </authorList>
    </citation>
    <scope>NUCLEOTIDE SEQUENCE [LARGE SCALE GENOMIC DNA]</scope>
    <source>
        <strain evidence="4">LCS9</strain>
    </source>
</reference>
<feature type="signal peptide" evidence="1">
    <location>
        <begin position="1"/>
        <end position="21"/>
    </location>
</feature>
<dbReference type="NCBIfam" id="TIGR04131">
    <property type="entry name" value="Bac_Flav_CTERM"/>
    <property type="match status" value="1"/>
</dbReference>
<dbReference type="AlphaFoldDB" id="A0A172U2D4"/>
<protein>
    <recommendedName>
        <fullName evidence="2">IgGFc-binding protein N-terminal domain-containing protein</fullName>
    </recommendedName>
</protein>
<evidence type="ECO:0000259" key="2">
    <source>
        <dbReference type="Pfam" id="PF17517"/>
    </source>
</evidence>
<dbReference type="PANTHER" id="PTHR46534:SF1">
    <property type="entry name" value="IGGFC-BINDING PROTEIN N-TERMINAL DOMAIN-CONTAINING PROTEIN"/>
    <property type="match status" value="1"/>
</dbReference>
<dbReference type="Pfam" id="PF13585">
    <property type="entry name" value="CHU_C"/>
    <property type="match status" value="1"/>
</dbReference>
<dbReference type="InterPro" id="IPR035234">
    <property type="entry name" value="IgGFc-bd_N"/>
</dbReference>
<evidence type="ECO:0000256" key="1">
    <source>
        <dbReference type="SAM" id="SignalP"/>
    </source>
</evidence>
<keyword evidence="4" id="KW-1185">Reference proteome</keyword>
<dbReference type="InterPro" id="IPR026341">
    <property type="entry name" value="T9SS_type_B"/>
</dbReference>
<proteinExistence type="predicted"/>
<feature type="domain" description="IgGFc-binding protein N-terminal" evidence="2">
    <location>
        <begin position="151"/>
        <end position="466"/>
    </location>
</feature>
<dbReference type="STRING" id="1492898.SY85_24670"/>
<dbReference type="Proteomes" id="UP000077177">
    <property type="component" value="Chromosome"/>
</dbReference>
<dbReference type="InterPro" id="IPR013783">
    <property type="entry name" value="Ig-like_fold"/>
</dbReference>
<reference evidence="3 4" key="2">
    <citation type="journal article" date="2016" name="Int. J. Syst. Evol. Microbiol.">
        <title>Flavisolibacter tropicus sp. nov., isolated from tropical soil.</title>
        <authorList>
            <person name="Lee J.J."/>
            <person name="Kang M.S."/>
            <person name="Kim G.S."/>
            <person name="Lee C.S."/>
            <person name="Lim S."/>
            <person name="Lee J."/>
            <person name="Roh S.H."/>
            <person name="Kang H."/>
            <person name="Ha J.M."/>
            <person name="Bae S."/>
            <person name="Jung H.Y."/>
            <person name="Kim M.K."/>
        </authorList>
    </citation>
    <scope>NUCLEOTIDE SEQUENCE [LARGE SCALE GENOMIC DNA]</scope>
    <source>
        <strain evidence="3 4">LCS9</strain>
    </source>
</reference>
<sequence>MKHEMKITSLLVLLVSTYASFAQTLSNKGREFYVGYGHHQFMEMQTTAVPKNGQEMVLYFSTEGRDAHVTVSVNGTAYSEPYTVPANSVIQSKPIPKGLPSSSYDFRLYTRPPTYGGTFSEGLFTKHGIHIESDVPIIVYAHIYGNQASGSTMLMPVDTWGYSYVSMNTRQIYNTNGARDCFSWVYVIAKENNTRVRIIPLAATRGGQAANVPIDVDLQKGEIYQLLGASITDDEAYDLTGTTVTSIANSQGKCYPIAVFSGSSRTAISCNDDKNGGDNLIQQLFPSQAWGKHYLTAPTSVDASAQTNNINVYRIIVKDPRTIVKKNGMRLFGLRGFYYEYQSDQADYIEADQPIQVAQYIPTAGYCSSTGNGDPELMLISPMEQAIKQTGFYRNTQEKIDVNYLTLIIPTNGLKTLTIDGVTNAYSYSYPHPNLAGYTVVVKRWRAEQKQCVVQSDSAFTGITYGIGVAETYGYNVGTMINNLSGMPFLRNLFNPNPGANLFTCLNTPVQLSVLLRYQPTRLQWKLSALKDTITPAIDVDTPPVLAGMETVNGNSYYKYTLPQTYMFTIPGIHKITVLATHASVENCTNTEEIPYVVEVREALKTDFDINYTNCQPSANVQFKGQQKFMDSTSIYSWKWTLADTKDTIRTSGKDVTQNFNAGAYTARLTAISSEGCVADTTKPFALSTKPVTPLFDWTALPCEGEKVTFTDKTTEAGVAKWFWDFGNKDTSTTNTYAPKQKLFTSYGEYTVKHVTQFPNGCSSDTAQQIITIYAKPTLTIQYPGSCLKDGVVQFKSLSAAADGQAMNPAGYRWDFGDSEASASNSNTSTLADPSHRFGANTYTISYSASTVNGCKKDTILKTTFNIQPQLTYAALPNICETVTGTLSVANAAITNGVGGLGIYKGKATDATGHFTPSIAGPGKHTIWYIYTSTGGCSDSISQTLTVYPKPLIDAGASFVVPMGETIRFQAQATDSLKLSYQWSPVIGLSDPRILQPSLVVVQDQQYVLTATNEYDCQASDFLRVKILRQLKVPNVFSPNGDGINDRWEIVNLADYSGATVQVFNRYGQLVFSSIGYTTPWDGRQNGKPLPIGTYYYVIDCKDGSAPVSGAVTILK</sequence>
<dbReference type="Pfam" id="PF17517">
    <property type="entry name" value="IgGFc_binding"/>
    <property type="match status" value="1"/>
</dbReference>
<dbReference type="KEGG" id="fla:SY85_24670"/>